<dbReference type="PANTHER" id="PTHR48111:SF21">
    <property type="entry name" value="DNA-BINDING DUAL MASTER TRANSCRIPTIONAL REGULATOR RPAA"/>
    <property type="match status" value="1"/>
</dbReference>
<keyword evidence="2 8" id="KW-0597">Phosphoprotein</keyword>
<dbReference type="PANTHER" id="PTHR48111">
    <property type="entry name" value="REGULATOR OF RPOS"/>
    <property type="match status" value="1"/>
</dbReference>
<evidence type="ECO:0000256" key="4">
    <source>
        <dbReference type="ARBA" id="ARBA00023015"/>
    </source>
</evidence>
<feature type="domain" description="Response regulatory" evidence="10">
    <location>
        <begin position="3"/>
        <end position="116"/>
    </location>
</feature>
<dbReference type="SUPFAM" id="SSF46894">
    <property type="entry name" value="C-terminal effector domain of the bipartite response regulators"/>
    <property type="match status" value="1"/>
</dbReference>
<dbReference type="PROSITE" id="PS51755">
    <property type="entry name" value="OMPR_PHOB"/>
    <property type="match status" value="1"/>
</dbReference>
<keyword evidence="5 9" id="KW-0238">DNA-binding</keyword>
<comment type="caution">
    <text evidence="12">The sequence shown here is derived from an EMBL/GenBank/DDBJ whole genome shotgun (WGS) entry which is preliminary data.</text>
</comment>
<dbReference type="CDD" id="cd00383">
    <property type="entry name" value="trans_reg_C"/>
    <property type="match status" value="1"/>
</dbReference>
<evidence type="ECO:0000313" key="12">
    <source>
        <dbReference type="EMBL" id="MBC8596822.1"/>
    </source>
</evidence>
<dbReference type="InterPro" id="IPR036388">
    <property type="entry name" value="WH-like_DNA-bd_sf"/>
</dbReference>
<dbReference type="InterPro" id="IPR016032">
    <property type="entry name" value="Sig_transdc_resp-reg_C-effctor"/>
</dbReference>
<protein>
    <recommendedName>
        <fullName evidence="1">Stage 0 sporulation protein A homolog</fullName>
    </recommendedName>
</protein>
<dbReference type="EMBL" id="JACRTE010000009">
    <property type="protein sequence ID" value="MBC8596822.1"/>
    <property type="molecule type" value="Genomic_DNA"/>
</dbReference>
<dbReference type="SMART" id="SM00862">
    <property type="entry name" value="Trans_reg_C"/>
    <property type="match status" value="1"/>
</dbReference>
<evidence type="ECO:0000256" key="9">
    <source>
        <dbReference type="PROSITE-ProRule" id="PRU01091"/>
    </source>
</evidence>
<evidence type="ECO:0000256" key="8">
    <source>
        <dbReference type="PROSITE-ProRule" id="PRU00169"/>
    </source>
</evidence>
<evidence type="ECO:0000259" key="11">
    <source>
        <dbReference type="PROSITE" id="PS51755"/>
    </source>
</evidence>
<evidence type="ECO:0000313" key="13">
    <source>
        <dbReference type="Proteomes" id="UP000647416"/>
    </source>
</evidence>
<evidence type="ECO:0000256" key="6">
    <source>
        <dbReference type="ARBA" id="ARBA00023163"/>
    </source>
</evidence>
<keyword evidence="13" id="KW-1185">Reference proteome</keyword>
<evidence type="ECO:0000256" key="2">
    <source>
        <dbReference type="ARBA" id="ARBA00022553"/>
    </source>
</evidence>
<dbReference type="PROSITE" id="PS50110">
    <property type="entry name" value="RESPONSE_REGULATORY"/>
    <property type="match status" value="1"/>
</dbReference>
<dbReference type="Gene3D" id="3.40.50.2300">
    <property type="match status" value="1"/>
</dbReference>
<reference evidence="12" key="1">
    <citation type="submission" date="2020-08" db="EMBL/GenBank/DDBJ databases">
        <title>Genome public.</title>
        <authorList>
            <person name="Liu C."/>
            <person name="Sun Q."/>
        </authorList>
    </citation>
    <scope>NUCLEOTIDE SEQUENCE</scope>
    <source>
        <strain evidence="12">NSJ-50</strain>
    </source>
</reference>
<proteinExistence type="predicted"/>
<dbReference type="InterPro" id="IPR039420">
    <property type="entry name" value="WalR-like"/>
</dbReference>
<dbReference type="InterPro" id="IPR001789">
    <property type="entry name" value="Sig_transdc_resp-reg_receiver"/>
</dbReference>
<comment type="function">
    <text evidence="7">May play the central regulatory role in sporulation. It may be an element of the effector pathway responsible for the activation of sporulation genes in response to nutritional stress. Spo0A may act in concert with spo0H (a sigma factor) to control the expression of some genes that are critical to the sporulation process.</text>
</comment>
<dbReference type="FunFam" id="3.40.50.2300:FF:000001">
    <property type="entry name" value="DNA-binding response regulator PhoB"/>
    <property type="match status" value="1"/>
</dbReference>
<dbReference type="Gene3D" id="1.10.10.10">
    <property type="entry name" value="Winged helix-like DNA-binding domain superfamily/Winged helix DNA-binding domain"/>
    <property type="match status" value="1"/>
</dbReference>
<dbReference type="Pfam" id="PF00072">
    <property type="entry name" value="Response_reg"/>
    <property type="match status" value="1"/>
</dbReference>
<keyword evidence="3" id="KW-0902">Two-component regulatory system</keyword>
<dbReference type="Proteomes" id="UP000647416">
    <property type="component" value="Unassembled WGS sequence"/>
</dbReference>
<evidence type="ECO:0000259" key="10">
    <source>
        <dbReference type="PROSITE" id="PS50110"/>
    </source>
</evidence>
<dbReference type="AlphaFoldDB" id="A0A926FCP3"/>
<evidence type="ECO:0000256" key="5">
    <source>
        <dbReference type="ARBA" id="ARBA00023125"/>
    </source>
</evidence>
<dbReference type="InterPro" id="IPR011006">
    <property type="entry name" value="CheY-like_superfamily"/>
</dbReference>
<dbReference type="GO" id="GO:0006355">
    <property type="term" value="P:regulation of DNA-templated transcription"/>
    <property type="evidence" value="ECO:0007669"/>
    <property type="project" value="InterPro"/>
</dbReference>
<dbReference type="GO" id="GO:0000156">
    <property type="term" value="F:phosphorelay response regulator activity"/>
    <property type="evidence" value="ECO:0007669"/>
    <property type="project" value="TreeGrafter"/>
</dbReference>
<dbReference type="CDD" id="cd17574">
    <property type="entry name" value="REC_OmpR"/>
    <property type="match status" value="1"/>
</dbReference>
<dbReference type="InterPro" id="IPR001867">
    <property type="entry name" value="OmpR/PhoB-type_DNA-bd"/>
</dbReference>
<dbReference type="SMART" id="SM00448">
    <property type="entry name" value="REC"/>
    <property type="match status" value="1"/>
</dbReference>
<dbReference type="GO" id="GO:0032993">
    <property type="term" value="C:protein-DNA complex"/>
    <property type="evidence" value="ECO:0007669"/>
    <property type="project" value="TreeGrafter"/>
</dbReference>
<accession>A0A926FCP3</accession>
<keyword evidence="4" id="KW-0805">Transcription regulation</keyword>
<dbReference type="RefSeq" id="WP_178348308.1">
    <property type="nucleotide sequence ID" value="NZ_JACRTE010000009.1"/>
</dbReference>
<dbReference type="FunFam" id="1.10.10.10:FF:000018">
    <property type="entry name" value="DNA-binding response regulator ResD"/>
    <property type="match status" value="1"/>
</dbReference>
<dbReference type="Pfam" id="PF00486">
    <property type="entry name" value="Trans_reg_C"/>
    <property type="match status" value="1"/>
</dbReference>
<evidence type="ECO:0000256" key="7">
    <source>
        <dbReference type="ARBA" id="ARBA00024867"/>
    </source>
</evidence>
<evidence type="ECO:0000256" key="3">
    <source>
        <dbReference type="ARBA" id="ARBA00023012"/>
    </source>
</evidence>
<dbReference type="SUPFAM" id="SSF52172">
    <property type="entry name" value="CheY-like"/>
    <property type="match status" value="1"/>
</dbReference>
<feature type="domain" description="OmpR/PhoB-type" evidence="11">
    <location>
        <begin position="126"/>
        <end position="222"/>
    </location>
</feature>
<feature type="DNA-binding region" description="OmpR/PhoB-type" evidence="9">
    <location>
        <begin position="126"/>
        <end position="222"/>
    </location>
</feature>
<feature type="modified residue" description="4-aspartylphosphate" evidence="8">
    <location>
        <position position="52"/>
    </location>
</feature>
<name>A0A926FCP3_9FIRM</name>
<organism evidence="12 13">
    <name type="scientific">Qingrenia yutianensis</name>
    <dbReference type="NCBI Taxonomy" id="2763676"/>
    <lineage>
        <taxon>Bacteria</taxon>
        <taxon>Bacillati</taxon>
        <taxon>Bacillota</taxon>
        <taxon>Clostridia</taxon>
        <taxon>Eubacteriales</taxon>
        <taxon>Oscillospiraceae</taxon>
        <taxon>Qingrenia</taxon>
    </lineage>
</organism>
<evidence type="ECO:0000256" key="1">
    <source>
        <dbReference type="ARBA" id="ARBA00018672"/>
    </source>
</evidence>
<dbReference type="GO" id="GO:0005829">
    <property type="term" value="C:cytosol"/>
    <property type="evidence" value="ECO:0007669"/>
    <property type="project" value="TreeGrafter"/>
</dbReference>
<gene>
    <name evidence="12" type="ORF">H8706_08075</name>
</gene>
<dbReference type="Gene3D" id="6.10.250.690">
    <property type="match status" value="1"/>
</dbReference>
<keyword evidence="6" id="KW-0804">Transcription</keyword>
<dbReference type="GO" id="GO:0000976">
    <property type="term" value="F:transcription cis-regulatory region binding"/>
    <property type="evidence" value="ECO:0007669"/>
    <property type="project" value="TreeGrafter"/>
</dbReference>
<sequence length="230" mass="26674">MKRILVADDEEKIREVIKEYAQFEGYEVAEAENGMEAVEMCRQNDFDAVVLDVMMPKLDGFSACKEIKKLKDIPVLMLSARGEEYDKLFGFEIGIDDYVVKPFSPKELMARLNVIISRNNKAEEKKDLLEYGGLVIDIPARNVFVDGVRVDLTPKEYDLLFYFAKNKNIALSREKLLCDVWGYDFYGDDRTVDTHIKMLRSRLGKYRDYIVTLRSLGYKFEPQEGGEFKK</sequence>